<name>A0A8U0HX32_9EURY</name>
<dbReference type="SUPFAM" id="SSF51126">
    <property type="entry name" value="Pectin lyase-like"/>
    <property type="match status" value="1"/>
</dbReference>
<dbReference type="EMBL" id="CP096659">
    <property type="protein sequence ID" value="UPV75468.1"/>
    <property type="molecule type" value="Genomic_DNA"/>
</dbReference>
<evidence type="ECO:0000313" key="4">
    <source>
        <dbReference type="Proteomes" id="UP000830729"/>
    </source>
</evidence>
<feature type="domain" description="Right handed beta helix" evidence="2">
    <location>
        <begin position="123"/>
        <end position="267"/>
    </location>
</feature>
<reference evidence="3 4" key="1">
    <citation type="submission" date="2022-04" db="EMBL/GenBank/DDBJ databases">
        <title>Diverse halophilic archaea isolated from saline environments.</title>
        <authorList>
            <person name="Cui H.-L."/>
        </authorList>
    </citation>
    <scope>NUCLEOTIDE SEQUENCE [LARGE SCALE GENOMIC DNA]</scope>
    <source>
        <strain evidence="3 4">XZYJT49</strain>
    </source>
</reference>
<proteinExistence type="predicted"/>
<dbReference type="AlphaFoldDB" id="A0A8U0HX32"/>
<dbReference type="Pfam" id="PF13229">
    <property type="entry name" value="Beta_helix"/>
    <property type="match status" value="1"/>
</dbReference>
<evidence type="ECO:0000259" key="2">
    <source>
        <dbReference type="Pfam" id="PF13229"/>
    </source>
</evidence>
<dbReference type="Proteomes" id="UP000830729">
    <property type="component" value="Chromosome"/>
</dbReference>
<accession>A0A8U0HX32</accession>
<dbReference type="InterPro" id="IPR039448">
    <property type="entry name" value="Beta_helix"/>
</dbReference>
<sequence length="420" mass="43389">MPERPAVTVLALVVLLAVAPASSAVSGGAAMGTQTETSTTEISSCTTITESGEYVLTGDVTNESPTRPRNGLGACIAVRADDVTLRGRNHTVAAGPGGAPGVVGVLVSPRTRARGVTLSGVRVGGRQSRSNVTVQNLTTTRWGAGVAVLGATGVTLRNVSAANNLGDGIFAENATDLRLRGGSVRGSNTGVFLRRSPDASVANLTVADNLAGVSVRRSDDATLRNLSVSRHSQYGVALVRSANATLENATLRDDGFAEIALARSSDARLVGVSVADSPGWEVYAVRDSAAVGERVRLGATTLSFEVRDAALDAATETPPLPLTDRQVVGDSLFVRPTAADARLSLSLGYADSAVERARTTEDTLSLWRFDAGSGWARAETTVDAERNRASADFENLSENGTVVALVGEGLAESENATDRS</sequence>
<organism evidence="3 4">
    <name type="scientific">Halorussus limi</name>
    <dbReference type="NCBI Taxonomy" id="2938695"/>
    <lineage>
        <taxon>Archaea</taxon>
        <taxon>Methanobacteriati</taxon>
        <taxon>Methanobacteriota</taxon>
        <taxon>Stenosarchaea group</taxon>
        <taxon>Halobacteria</taxon>
        <taxon>Halobacteriales</taxon>
        <taxon>Haladaptataceae</taxon>
        <taxon>Halorussus</taxon>
    </lineage>
</organism>
<gene>
    <name evidence="3" type="ORF">M0R89_05215</name>
</gene>
<evidence type="ECO:0000256" key="1">
    <source>
        <dbReference type="SAM" id="MobiDB-lite"/>
    </source>
</evidence>
<dbReference type="InterPro" id="IPR011050">
    <property type="entry name" value="Pectin_lyase_fold/virulence"/>
</dbReference>
<dbReference type="SMART" id="SM00710">
    <property type="entry name" value="PbH1"/>
    <property type="match status" value="6"/>
</dbReference>
<dbReference type="GeneID" id="72184576"/>
<dbReference type="InterPro" id="IPR006626">
    <property type="entry name" value="PbH1"/>
</dbReference>
<dbReference type="KEGG" id="halx:M0R89_05215"/>
<feature type="region of interest" description="Disordered" evidence="1">
    <location>
        <begin position="26"/>
        <end position="45"/>
    </location>
</feature>
<evidence type="ECO:0000313" key="3">
    <source>
        <dbReference type="EMBL" id="UPV75468.1"/>
    </source>
</evidence>
<keyword evidence="4" id="KW-1185">Reference proteome</keyword>
<dbReference type="RefSeq" id="WP_248651508.1">
    <property type="nucleotide sequence ID" value="NZ_CP096659.1"/>
</dbReference>
<dbReference type="Gene3D" id="2.160.20.10">
    <property type="entry name" value="Single-stranded right-handed beta-helix, Pectin lyase-like"/>
    <property type="match status" value="1"/>
</dbReference>
<dbReference type="InterPro" id="IPR012334">
    <property type="entry name" value="Pectin_lyas_fold"/>
</dbReference>
<protein>
    <submittedName>
        <fullName evidence="3">Right-handed parallel beta-helix repeat-containing protein</fullName>
    </submittedName>
</protein>